<evidence type="ECO:0000313" key="2">
    <source>
        <dbReference type="EMBL" id="MFD1141844.1"/>
    </source>
</evidence>
<comment type="caution">
    <text evidence="2">The sequence shown here is derived from an EMBL/GenBank/DDBJ whole genome shotgun (WGS) entry which is preliminary data.</text>
</comment>
<evidence type="ECO:0000259" key="1">
    <source>
        <dbReference type="Pfam" id="PF12728"/>
    </source>
</evidence>
<dbReference type="InterPro" id="IPR041657">
    <property type="entry name" value="HTH_17"/>
</dbReference>
<keyword evidence="3" id="KW-1185">Reference proteome</keyword>
<proteinExistence type="predicted"/>
<organism evidence="2 3">
    <name type="scientific">Larkinella insperata</name>
    <dbReference type="NCBI Taxonomy" id="332158"/>
    <lineage>
        <taxon>Bacteria</taxon>
        <taxon>Pseudomonadati</taxon>
        <taxon>Bacteroidota</taxon>
        <taxon>Cytophagia</taxon>
        <taxon>Cytophagales</taxon>
        <taxon>Spirosomataceae</taxon>
        <taxon>Larkinella</taxon>
    </lineage>
</organism>
<dbReference type="Proteomes" id="UP001597116">
    <property type="component" value="Unassembled WGS sequence"/>
</dbReference>
<accession>A0ABW3Q7E4</accession>
<dbReference type="Pfam" id="PF12728">
    <property type="entry name" value="HTH_17"/>
    <property type="match status" value="1"/>
</dbReference>
<dbReference type="RefSeq" id="WP_265992338.1">
    <property type="nucleotide sequence ID" value="NZ_CP110973.1"/>
</dbReference>
<gene>
    <name evidence="2" type="ORF">ACFQ4C_12025</name>
</gene>
<dbReference type="EMBL" id="JBHTLP010000008">
    <property type="protein sequence ID" value="MFD1141844.1"/>
    <property type="molecule type" value="Genomic_DNA"/>
</dbReference>
<sequence length="130" mass="14901">MLTSFTKELSAMESPPITFDQLPAYVYQLGCKFDQLLNLLQAQAGQPNDAPEQFFTIEQLSDYLPGKPAITTLYGKVQRREIPFIRKGKRLTFRRADIDQWLIDGRTKTSTELADQYVQSKERRGGRRAA</sequence>
<reference evidence="3" key="1">
    <citation type="journal article" date="2019" name="Int. J. Syst. Evol. Microbiol.">
        <title>The Global Catalogue of Microorganisms (GCM) 10K type strain sequencing project: providing services to taxonomists for standard genome sequencing and annotation.</title>
        <authorList>
            <consortium name="The Broad Institute Genomics Platform"/>
            <consortium name="The Broad Institute Genome Sequencing Center for Infectious Disease"/>
            <person name="Wu L."/>
            <person name="Ma J."/>
        </authorList>
    </citation>
    <scope>NUCLEOTIDE SEQUENCE [LARGE SCALE GENOMIC DNA]</scope>
    <source>
        <strain evidence="3">CCUG 55608</strain>
    </source>
</reference>
<protein>
    <submittedName>
        <fullName evidence="2">Helix-turn-helix domain-containing protein</fullName>
    </submittedName>
</protein>
<name>A0ABW3Q7E4_9BACT</name>
<feature type="domain" description="Helix-turn-helix" evidence="1">
    <location>
        <begin position="55"/>
        <end position="102"/>
    </location>
</feature>
<evidence type="ECO:0000313" key="3">
    <source>
        <dbReference type="Proteomes" id="UP001597116"/>
    </source>
</evidence>